<accession>A0A346PRY4</accession>
<protein>
    <submittedName>
        <fullName evidence="2">Uncharacterized protein</fullName>
    </submittedName>
</protein>
<proteinExistence type="predicted"/>
<sequence length="165" mass="16582">MKRVIALTLAVAMIGMAFAGAGTVAAGADKADKNDVADPVVVEEDQFDVSIATAAETNQAQDVNQANVADFGDVSAEQNIDAQSGDATSGDLGQQQDVAASSDDGNSTNVAIGAQIADFENASTGDATSGDVNVDADQNVDVNQQADQSNQNTQSAETSAATILG</sequence>
<gene>
    <name evidence="2" type="ORF">AArcMg_2282</name>
</gene>
<dbReference type="GeneID" id="37642766"/>
<evidence type="ECO:0000256" key="1">
    <source>
        <dbReference type="SAM" id="MobiDB-lite"/>
    </source>
</evidence>
<dbReference type="KEGG" id="nag:AArcMg_2282"/>
<feature type="compositionally biased region" description="Polar residues" evidence="1">
    <location>
        <begin position="153"/>
        <end position="165"/>
    </location>
</feature>
<name>A0A346PRY4_9EURY</name>
<dbReference type="Proteomes" id="UP000258613">
    <property type="component" value="Chromosome"/>
</dbReference>
<evidence type="ECO:0000313" key="2">
    <source>
        <dbReference type="EMBL" id="AXR82279.1"/>
    </source>
</evidence>
<organism evidence="2 3">
    <name type="scientific">Natrarchaeobaculum sulfurireducens</name>
    <dbReference type="NCBI Taxonomy" id="2044521"/>
    <lineage>
        <taxon>Archaea</taxon>
        <taxon>Methanobacteriati</taxon>
        <taxon>Methanobacteriota</taxon>
        <taxon>Stenosarchaea group</taxon>
        <taxon>Halobacteria</taxon>
        <taxon>Halobacteriales</taxon>
        <taxon>Natrialbaceae</taxon>
        <taxon>Natrarchaeobaculum</taxon>
    </lineage>
</organism>
<reference evidence="3" key="1">
    <citation type="submission" date="2018-02" db="EMBL/GenBank/DDBJ databases">
        <title>Phenotypic and genomic properties of facultatively anaerobic sulfur-reducing natronoarchaea from hypersaline soda lakes.</title>
        <authorList>
            <person name="Sorokin D.Y."/>
            <person name="Kublanov I.V."/>
            <person name="Roman P."/>
            <person name="Sinninghe Damste J.S."/>
            <person name="Golyshin P.N."/>
            <person name="Rojo D."/>
            <person name="Ciordia S."/>
            <person name="Mena M.D.C."/>
            <person name="Ferrer M."/>
            <person name="Messina E."/>
            <person name="Smedile F."/>
            <person name="La Spada G."/>
            <person name="La Cono V."/>
            <person name="Yakimov M.M."/>
        </authorList>
    </citation>
    <scope>NUCLEOTIDE SEQUENCE [LARGE SCALE GENOMIC DNA]</scope>
    <source>
        <strain evidence="3">AArc-Mg</strain>
    </source>
</reference>
<dbReference type="EMBL" id="CP027033">
    <property type="protein sequence ID" value="AXR82279.1"/>
    <property type="molecule type" value="Genomic_DNA"/>
</dbReference>
<feature type="region of interest" description="Disordered" evidence="1">
    <location>
        <begin position="144"/>
        <end position="165"/>
    </location>
</feature>
<evidence type="ECO:0000313" key="3">
    <source>
        <dbReference type="Proteomes" id="UP000258613"/>
    </source>
</evidence>
<feature type="region of interest" description="Disordered" evidence="1">
    <location>
        <begin position="72"/>
        <end position="106"/>
    </location>
</feature>
<dbReference type="RefSeq" id="WP_117368922.1">
    <property type="nucleotide sequence ID" value="NZ_CP027033.1"/>
</dbReference>
<dbReference type="AlphaFoldDB" id="A0A346PRY4"/>
<keyword evidence="3" id="KW-1185">Reference proteome</keyword>
<feature type="compositionally biased region" description="Polar residues" evidence="1">
    <location>
        <begin position="76"/>
        <end position="106"/>
    </location>
</feature>